<dbReference type="Pfam" id="PF03739">
    <property type="entry name" value="LptF_LptG"/>
    <property type="match status" value="1"/>
</dbReference>
<dbReference type="AlphaFoldDB" id="A0A098RZS4"/>
<feature type="region of interest" description="Disordered" evidence="6">
    <location>
        <begin position="327"/>
        <end position="369"/>
    </location>
</feature>
<evidence type="ECO:0000256" key="2">
    <source>
        <dbReference type="ARBA" id="ARBA00022475"/>
    </source>
</evidence>
<comment type="subcellular location">
    <subcellularLocation>
        <location evidence="1">Cell membrane</location>
        <topology evidence="1">Multi-pass membrane protein</topology>
    </subcellularLocation>
</comment>
<sequence length="565" mass="63747">MKIVDRLLIKSFIPPFIVTFMIAMFVLVMQVLWLYIDDIAGKGLGLFLILELMGYKSLSLVPMALPLAVLISSVMVMGNMAERYELSSFKSAGVSLARIMRPMIGFGFFAVLASFFCSNNLIPVANLKFGSRMYDIQKQKPALRLEAGIFNDDFDGYAIHIGNKPGDGKRIEDVLIYDHTDANKGKLSQIIASEGEMYATEDGSYFMMNLHNGHQYMEGDPSGSGNSRSYPFVRTNFKSWYKVFDLSEFNLNRTNEDLFKSNRSMLTSGQLADAVDSLEQKIRRREVGISNQFSSYFDLLELDSTFLDNPDEEDKLAAAEAERIRAEEENLEAKASEAAEEQNEEADSTEAENVVGDAQPDDQQPAFAPDEKINRKPIKSFEGRPIKQVIEKPVEDYESILLLFSEAERLRLVNKSKSFIRSIQAHAESATRSIDRLRESRVKHIYELHTKYSMALVCFIFVFIGAPMGAIVRKGGFGYPILISIIFFMIFIVLTIFCRKIAETFVVPAAVAAWVPCAVLFPIGVLLTRKAMNDSKLVNIDQYANFFKAIFKLFRKRKAEHDPAV</sequence>
<dbReference type="PANTHER" id="PTHR33529">
    <property type="entry name" value="SLR0882 PROTEIN-RELATED"/>
    <property type="match status" value="1"/>
</dbReference>
<dbReference type="RefSeq" id="WP_044228541.1">
    <property type="nucleotide sequence ID" value="NZ_JBKAGJ010000004.1"/>
</dbReference>
<evidence type="ECO:0000256" key="3">
    <source>
        <dbReference type="ARBA" id="ARBA00022692"/>
    </source>
</evidence>
<dbReference type="PANTHER" id="PTHR33529:SF6">
    <property type="entry name" value="YJGP_YJGQ FAMILY PERMEASE"/>
    <property type="match status" value="1"/>
</dbReference>
<keyword evidence="9" id="KW-1185">Reference proteome</keyword>
<feature type="transmembrane region" description="Helical" evidence="7">
    <location>
        <begin position="57"/>
        <end position="79"/>
    </location>
</feature>
<feature type="transmembrane region" description="Helical" evidence="7">
    <location>
        <begin position="12"/>
        <end position="36"/>
    </location>
</feature>
<name>A0A098RZS4_9BACT</name>
<evidence type="ECO:0000256" key="5">
    <source>
        <dbReference type="ARBA" id="ARBA00023136"/>
    </source>
</evidence>
<proteinExistence type="predicted"/>
<evidence type="ECO:0008006" key="10">
    <source>
        <dbReference type="Google" id="ProtNLM"/>
    </source>
</evidence>
<evidence type="ECO:0000313" key="9">
    <source>
        <dbReference type="Proteomes" id="UP000029736"/>
    </source>
</evidence>
<feature type="compositionally biased region" description="Basic and acidic residues" evidence="6">
    <location>
        <begin position="327"/>
        <end position="337"/>
    </location>
</feature>
<accession>A0A098RZS4</accession>
<dbReference type="GO" id="GO:0043190">
    <property type="term" value="C:ATP-binding cassette (ABC) transporter complex"/>
    <property type="evidence" value="ECO:0007669"/>
    <property type="project" value="TreeGrafter"/>
</dbReference>
<keyword evidence="3 7" id="KW-0812">Transmembrane</keyword>
<reference evidence="8 9" key="1">
    <citation type="journal article" date="2014" name="Int. J. Syst. Evol. Microbiol.">
        <title>Phaeodactylibacter xiamenensis gen. nov., sp. nov., a member of the family Saprospiraceae isolated from the marine alga Phaeodactylum tricornutum.</title>
        <authorList>
            <person name="Chen Z.Jr."/>
            <person name="Lei X."/>
            <person name="Lai Q."/>
            <person name="Li Y."/>
            <person name="Zhang B."/>
            <person name="Zhang J."/>
            <person name="Zhang H."/>
            <person name="Yang L."/>
            <person name="Zheng W."/>
            <person name="Tian Y."/>
            <person name="Yu Z."/>
            <person name="Xu H.Jr."/>
            <person name="Zheng T."/>
        </authorList>
    </citation>
    <scope>NUCLEOTIDE SEQUENCE [LARGE SCALE GENOMIC DNA]</scope>
    <source>
        <strain evidence="8 9">KD52</strain>
    </source>
</reference>
<evidence type="ECO:0000313" key="8">
    <source>
        <dbReference type="EMBL" id="KGE85380.1"/>
    </source>
</evidence>
<evidence type="ECO:0000256" key="4">
    <source>
        <dbReference type="ARBA" id="ARBA00022989"/>
    </source>
</evidence>
<evidence type="ECO:0000256" key="1">
    <source>
        <dbReference type="ARBA" id="ARBA00004651"/>
    </source>
</evidence>
<keyword evidence="2" id="KW-1003">Cell membrane</keyword>
<keyword evidence="4 7" id="KW-1133">Transmembrane helix</keyword>
<keyword evidence="5 7" id="KW-0472">Membrane</keyword>
<feature type="transmembrane region" description="Helical" evidence="7">
    <location>
        <begin position="452"/>
        <end position="471"/>
    </location>
</feature>
<feature type="transmembrane region" description="Helical" evidence="7">
    <location>
        <begin position="99"/>
        <end position="122"/>
    </location>
</feature>
<gene>
    <name evidence="8" type="ORF">IX84_28200</name>
</gene>
<dbReference type="GO" id="GO:0015920">
    <property type="term" value="P:lipopolysaccharide transport"/>
    <property type="evidence" value="ECO:0007669"/>
    <property type="project" value="TreeGrafter"/>
</dbReference>
<evidence type="ECO:0000256" key="6">
    <source>
        <dbReference type="SAM" id="MobiDB-lite"/>
    </source>
</evidence>
<dbReference type="EMBL" id="JPOS01000090">
    <property type="protein sequence ID" value="KGE85380.1"/>
    <property type="molecule type" value="Genomic_DNA"/>
</dbReference>
<comment type="caution">
    <text evidence="8">The sequence shown here is derived from an EMBL/GenBank/DDBJ whole genome shotgun (WGS) entry which is preliminary data.</text>
</comment>
<dbReference type="Proteomes" id="UP000029736">
    <property type="component" value="Unassembled WGS sequence"/>
</dbReference>
<dbReference type="OrthoDB" id="1096108at2"/>
<organism evidence="8 9">
    <name type="scientific">Phaeodactylibacter xiamenensis</name>
    <dbReference type="NCBI Taxonomy" id="1524460"/>
    <lineage>
        <taxon>Bacteria</taxon>
        <taxon>Pseudomonadati</taxon>
        <taxon>Bacteroidota</taxon>
        <taxon>Saprospiria</taxon>
        <taxon>Saprospirales</taxon>
        <taxon>Haliscomenobacteraceae</taxon>
        <taxon>Phaeodactylibacter</taxon>
    </lineage>
</organism>
<protein>
    <recommendedName>
        <fullName evidence="10">Permease</fullName>
    </recommendedName>
</protein>
<dbReference type="InterPro" id="IPR005495">
    <property type="entry name" value="LptG/LptF_permease"/>
</dbReference>
<feature type="compositionally biased region" description="Acidic residues" evidence="6">
    <location>
        <begin position="338"/>
        <end position="350"/>
    </location>
</feature>
<feature type="transmembrane region" description="Helical" evidence="7">
    <location>
        <begin position="505"/>
        <end position="527"/>
    </location>
</feature>
<dbReference type="STRING" id="1524460.IX84_28200"/>
<evidence type="ECO:0000256" key="7">
    <source>
        <dbReference type="SAM" id="Phobius"/>
    </source>
</evidence>
<feature type="transmembrane region" description="Helical" evidence="7">
    <location>
        <begin position="477"/>
        <end position="498"/>
    </location>
</feature>